<gene>
    <name evidence="2" type="ORF">U7230_15090</name>
</gene>
<evidence type="ECO:0008006" key="4">
    <source>
        <dbReference type="Google" id="ProtNLM"/>
    </source>
</evidence>
<dbReference type="Proteomes" id="UP001332192">
    <property type="component" value="Chromosome"/>
</dbReference>
<sequence>MPIPAPLADVLAAHKGTQEAQGLGPLVFDRGDGKPIAPAEPDHAWADIREKPKLPDDLRLHDLRRSCITWLAEQDVGHDERLRASRAAPGGI</sequence>
<reference evidence="2 3" key="1">
    <citation type="journal article" date="2024" name="Front. Microbiol.">
        <title>Novel thermophilic genera Geochorda gen. nov. and Carboxydochorda gen. nov. from the deep terrestrial subsurface reveal the ecophysiological diversity in the class Limnochordia.</title>
        <authorList>
            <person name="Karnachuk O.V."/>
            <person name="Lukina A.P."/>
            <person name="Avakyan M.R."/>
            <person name="Kadnikov V.V."/>
            <person name="Begmatov S."/>
            <person name="Beletsky A.V."/>
            <person name="Vlasova K.G."/>
            <person name="Novikov A.A."/>
            <person name="Shcherbakova V.A."/>
            <person name="Mardanov A.V."/>
            <person name="Ravin N.V."/>
        </authorList>
    </citation>
    <scope>NUCLEOTIDE SEQUENCE [LARGE SCALE GENOMIC DNA]</scope>
    <source>
        <strain evidence="2 3">L945</strain>
    </source>
</reference>
<evidence type="ECO:0000313" key="2">
    <source>
        <dbReference type="EMBL" id="WRP17383.1"/>
    </source>
</evidence>
<dbReference type="SUPFAM" id="SSF56349">
    <property type="entry name" value="DNA breaking-rejoining enzymes"/>
    <property type="match status" value="1"/>
</dbReference>
<dbReference type="RefSeq" id="WP_324716654.1">
    <property type="nucleotide sequence ID" value="NZ_CP141615.1"/>
</dbReference>
<dbReference type="InterPro" id="IPR011010">
    <property type="entry name" value="DNA_brk_join_enz"/>
</dbReference>
<evidence type="ECO:0000313" key="3">
    <source>
        <dbReference type="Proteomes" id="UP001332192"/>
    </source>
</evidence>
<dbReference type="InterPro" id="IPR013762">
    <property type="entry name" value="Integrase-like_cat_sf"/>
</dbReference>
<keyword evidence="1" id="KW-0233">DNA recombination</keyword>
<protein>
    <recommendedName>
        <fullName evidence="4">Phage integrase family protein</fullName>
    </recommendedName>
</protein>
<organism evidence="2 3">
    <name type="scientific">Carboxydichorda subterranea</name>
    <dbReference type="NCBI Taxonomy" id="3109565"/>
    <lineage>
        <taxon>Bacteria</taxon>
        <taxon>Bacillati</taxon>
        <taxon>Bacillota</taxon>
        <taxon>Limnochordia</taxon>
        <taxon>Limnochordales</taxon>
        <taxon>Geochordaceae</taxon>
        <taxon>Carboxydichorda</taxon>
    </lineage>
</organism>
<name>A0ABZ1BZ69_9FIRM</name>
<accession>A0ABZ1BZ69</accession>
<evidence type="ECO:0000256" key="1">
    <source>
        <dbReference type="ARBA" id="ARBA00023172"/>
    </source>
</evidence>
<proteinExistence type="predicted"/>
<dbReference type="EMBL" id="CP141615">
    <property type="protein sequence ID" value="WRP17383.1"/>
    <property type="molecule type" value="Genomic_DNA"/>
</dbReference>
<dbReference type="Gene3D" id="1.10.443.10">
    <property type="entry name" value="Intergrase catalytic core"/>
    <property type="match status" value="1"/>
</dbReference>
<keyword evidence="3" id="KW-1185">Reference proteome</keyword>